<evidence type="ECO:0000313" key="2">
    <source>
        <dbReference type="EMBL" id="KRK41898.1"/>
    </source>
</evidence>
<protein>
    <submittedName>
        <fullName evidence="2">Uncharacterized protein</fullName>
    </submittedName>
</protein>
<sequence>MQTKKVMINKLKIDLNRFKKLFVLLMFVVSFMYFGVFRYLIIPSGDDYFWGGKQGNYLIHHMFYGSQTIYGGSSNGRYLGNTLEILTMHHLWFAMLMYGIFWTLLV</sequence>
<dbReference type="AlphaFoldDB" id="A0A837RHR3"/>
<proteinExistence type="predicted"/>
<keyword evidence="1" id="KW-0472">Membrane</keyword>
<name>A0A837RHR3_9LACO</name>
<evidence type="ECO:0000313" key="3">
    <source>
        <dbReference type="Proteomes" id="UP000050964"/>
    </source>
</evidence>
<gene>
    <name evidence="2" type="ORF">FD26_GL000990</name>
</gene>
<feature type="transmembrane region" description="Helical" evidence="1">
    <location>
        <begin position="85"/>
        <end position="105"/>
    </location>
</feature>
<dbReference type="EMBL" id="AZDB01000028">
    <property type="protein sequence ID" value="KRK41898.1"/>
    <property type="molecule type" value="Genomic_DNA"/>
</dbReference>
<evidence type="ECO:0000256" key="1">
    <source>
        <dbReference type="SAM" id="Phobius"/>
    </source>
</evidence>
<dbReference type="Proteomes" id="UP000050964">
    <property type="component" value="Unassembled WGS sequence"/>
</dbReference>
<reference evidence="2 3" key="1">
    <citation type="journal article" date="2015" name="Genome Announc.">
        <title>Expanding the biotechnology potential of lactobacilli through comparative genomics of 213 strains and associated genera.</title>
        <authorList>
            <person name="Sun Z."/>
            <person name="Harris H.M."/>
            <person name="McCann A."/>
            <person name="Guo C."/>
            <person name="Argimon S."/>
            <person name="Zhang W."/>
            <person name="Yang X."/>
            <person name="Jeffery I.B."/>
            <person name="Cooney J.C."/>
            <person name="Kagawa T.F."/>
            <person name="Liu W."/>
            <person name="Song Y."/>
            <person name="Salvetti E."/>
            <person name="Wrobel A."/>
            <person name="Rasinkangas P."/>
            <person name="Parkhill J."/>
            <person name="Rea M.C."/>
            <person name="O'Sullivan O."/>
            <person name="Ritari J."/>
            <person name="Douillard F.P."/>
            <person name="Paul Ross R."/>
            <person name="Yang R."/>
            <person name="Briner A.E."/>
            <person name="Felis G.E."/>
            <person name="de Vos W.M."/>
            <person name="Barrangou R."/>
            <person name="Klaenhammer T.R."/>
            <person name="Caufield P.W."/>
            <person name="Cui Y."/>
            <person name="Zhang H."/>
            <person name="O'Toole P.W."/>
        </authorList>
    </citation>
    <scope>NUCLEOTIDE SEQUENCE [LARGE SCALE GENOMIC DNA]</scope>
    <source>
        <strain evidence="2 3">JCM 15951</strain>
    </source>
</reference>
<organism evidence="2 3">
    <name type="scientific">Companilactobacillus crustorum JCM 15951</name>
    <dbReference type="NCBI Taxonomy" id="1423737"/>
    <lineage>
        <taxon>Bacteria</taxon>
        <taxon>Bacillati</taxon>
        <taxon>Bacillota</taxon>
        <taxon>Bacilli</taxon>
        <taxon>Lactobacillales</taxon>
        <taxon>Lactobacillaceae</taxon>
        <taxon>Companilactobacillus</taxon>
    </lineage>
</organism>
<keyword evidence="1" id="KW-1133">Transmembrane helix</keyword>
<comment type="caution">
    <text evidence="2">The sequence shown here is derived from an EMBL/GenBank/DDBJ whole genome shotgun (WGS) entry which is preliminary data.</text>
</comment>
<feature type="transmembrane region" description="Helical" evidence="1">
    <location>
        <begin position="21"/>
        <end position="41"/>
    </location>
</feature>
<accession>A0A837RHR3</accession>
<keyword evidence="1" id="KW-0812">Transmembrane</keyword>